<evidence type="ECO:0000313" key="3">
    <source>
        <dbReference type="Proteomes" id="UP000799778"/>
    </source>
</evidence>
<gene>
    <name evidence="2" type="ORF">BU24DRAFT_405701</name>
</gene>
<dbReference type="Pfam" id="PF04032">
    <property type="entry name" value="Rpr2"/>
    <property type="match status" value="1"/>
</dbReference>
<evidence type="ECO:0000256" key="1">
    <source>
        <dbReference type="SAM" id="MobiDB-lite"/>
    </source>
</evidence>
<dbReference type="GeneID" id="54283116"/>
<dbReference type="GO" id="GO:0005655">
    <property type="term" value="C:nucleolar ribonuclease P complex"/>
    <property type="evidence" value="ECO:0007669"/>
    <property type="project" value="TreeGrafter"/>
</dbReference>
<dbReference type="RefSeq" id="XP_033387317.1">
    <property type="nucleotide sequence ID" value="XM_033525719.1"/>
</dbReference>
<dbReference type="AlphaFoldDB" id="A0A6A5Y0B5"/>
<feature type="compositionally biased region" description="Polar residues" evidence="1">
    <location>
        <begin position="158"/>
        <end position="167"/>
    </location>
</feature>
<dbReference type="GO" id="GO:0008033">
    <property type="term" value="P:tRNA processing"/>
    <property type="evidence" value="ECO:0007669"/>
    <property type="project" value="TreeGrafter"/>
</dbReference>
<name>A0A6A5Y0B5_9PLEO</name>
<feature type="region of interest" description="Disordered" evidence="1">
    <location>
        <begin position="118"/>
        <end position="203"/>
    </location>
</feature>
<reference evidence="2" key="1">
    <citation type="journal article" date="2020" name="Stud. Mycol.">
        <title>101 Dothideomycetes genomes: a test case for predicting lifestyles and emergence of pathogens.</title>
        <authorList>
            <person name="Haridas S."/>
            <person name="Albert R."/>
            <person name="Binder M."/>
            <person name="Bloem J."/>
            <person name="Labutti K."/>
            <person name="Salamov A."/>
            <person name="Andreopoulos B."/>
            <person name="Baker S."/>
            <person name="Barry K."/>
            <person name="Bills G."/>
            <person name="Bluhm B."/>
            <person name="Cannon C."/>
            <person name="Castanera R."/>
            <person name="Culley D."/>
            <person name="Daum C."/>
            <person name="Ezra D."/>
            <person name="Gonzalez J."/>
            <person name="Henrissat B."/>
            <person name="Kuo A."/>
            <person name="Liang C."/>
            <person name="Lipzen A."/>
            <person name="Lutzoni F."/>
            <person name="Magnuson J."/>
            <person name="Mondo S."/>
            <person name="Nolan M."/>
            <person name="Ohm R."/>
            <person name="Pangilinan J."/>
            <person name="Park H.-J."/>
            <person name="Ramirez L."/>
            <person name="Alfaro M."/>
            <person name="Sun H."/>
            <person name="Tritt A."/>
            <person name="Yoshinaga Y."/>
            <person name="Zwiers L.-H."/>
            <person name="Turgeon B."/>
            <person name="Goodwin S."/>
            <person name="Spatafora J."/>
            <person name="Crous P."/>
            <person name="Grigoriev I."/>
        </authorList>
    </citation>
    <scope>NUCLEOTIDE SEQUENCE</scope>
    <source>
        <strain evidence="2">CBS 175.79</strain>
    </source>
</reference>
<protein>
    <recommendedName>
        <fullName evidence="4">Rpr2-domain-containing protein</fullName>
    </recommendedName>
</protein>
<keyword evidence="3" id="KW-1185">Reference proteome</keyword>
<dbReference type="Gene3D" id="6.20.50.20">
    <property type="match status" value="1"/>
</dbReference>
<dbReference type="Proteomes" id="UP000799778">
    <property type="component" value="Unassembled WGS sequence"/>
</dbReference>
<evidence type="ECO:0008006" key="4">
    <source>
        <dbReference type="Google" id="ProtNLM"/>
    </source>
</evidence>
<dbReference type="PANTHER" id="PTHR14742">
    <property type="entry name" value="RIBONUCLEASE P SUBUNIT P21"/>
    <property type="match status" value="1"/>
</dbReference>
<sequence length="203" mass="22492">MADPQSLNSRLEYLDKAAHLLAISAPTISATLGTARDSLLGEQDVDLDMPSKDWRALRRDMCGACGSIMIPGWSCQVAHEVQLKSVKQGPKRRRHHTTERKDIDVVYTCLRCERKTTQPLERRTQRHMKKRSSQGPKTASIALPTREVAKDDRPSKPNPKTASSGSKQRAKARKGGLQAMLAQSKAQTSKQGGLGLDLMDFMQ</sequence>
<dbReference type="PANTHER" id="PTHR14742:SF3">
    <property type="entry name" value="RIBONUCLEASE MRP PROTEIN SUBUNIT SNM1"/>
    <property type="match status" value="1"/>
</dbReference>
<proteinExistence type="predicted"/>
<dbReference type="InterPro" id="IPR007175">
    <property type="entry name" value="Rpr2/Snm1/Rpp21"/>
</dbReference>
<dbReference type="EMBL" id="ML978067">
    <property type="protein sequence ID" value="KAF2018978.1"/>
    <property type="molecule type" value="Genomic_DNA"/>
</dbReference>
<organism evidence="2 3">
    <name type="scientific">Aaosphaeria arxii CBS 175.79</name>
    <dbReference type="NCBI Taxonomy" id="1450172"/>
    <lineage>
        <taxon>Eukaryota</taxon>
        <taxon>Fungi</taxon>
        <taxon>Dikarya</taxon>
        <taxon>Ascomycota</taxon>
        <taxon>Pezizomycotina</taxon>
        <taxon>Dothideomycetes</taxon>
        <taxon>Pleosporomycetidae</taxon>
        <taxon>Pleosporales</taxon>
        <taxon>Pleosporales incertae sedis</taxon>
        <taxon>Aaosphaeria</taxon>
    </lineage>
</organism>
<accession>A0A6A5Y0B5</accession>
<evidence type="ECO:0000313" key="2">
    <source>
        <dbReference type="EMBL" id="KAF2018978.1"/>
    </source>
</evidence>
<dbReference type="OrthoDB" id="438080at2759"/>